<feature type="region of interest" description="Disordered" evidence="1">
    <location>
        <begin position="383"/>
        <end position="444"/>
    </location>
</feature>
<dbReference type="EMBL" id="HBNR01069484">
    <property type="protein sequence ID" value="CAE4643495.1"/>
    <property type="molecule type" value="Transcribed_RNA"/>
</dbReference>
<feature type="region of interest" description="Disordered" evidence="1">
    <location>
        <begin position="1"/>
        <end position="22"/>
    </location>
</feature>
<dbReference type="AlphaFoldDB" id="A0A7S4VQB5"/>
<feature type="compositionally biased region" description="Low complexity" evidence="1">
    <location>
        <begin position="400"/>
        <end position="418"/>
    </location>
</feature>
<proteinExistence type="predicted"/>
<feature type="compositionally biased region" description="Low complexity" evidence="1">
    <location>
        <begin position="55"/>
        <end position="69"/>
    </location>
</feature>
<protein>
    <submittedName>
        <fullName evidence="2">Uncharacterized protein</fullName>
    </submittedName>
</protein>
<gene>
    <name evidence="2" type="ORF">AMON00008_LOCUS49214</name>
</gene>
<evidence type="ECO:0000256" key="1">
    <source>
        <dbReference type="SAM" id="MobiDB-lite"/>
    </source>
</evidence>
<feature type="region of interest" description="Disordered" evidence="1">
    <location>
        <begin position="666"/>
        <end position="702"/>
    </location>
</feature>
<evidence type="ECO:0000313" key="2">
    <source>
        <dbReference type="EMBL" id="CAE4643495.1"/>
    </source>
</evidence>
<feature type="compositionally biased region" description="Low complexity" evidence="1">
    <location>
        <begin position="432"/>
        <end position="444"/>
    </location>
</feature>
<feature type="compositionally biased region" description="Low complexity" evidence="1">
    <location>
        <begin position="506"/>
        <end position="526"/>
    </location>
</feature>
<reference evidence="2" key="1">
    <citation type="submission" date="2021-01" db="EMBL/GenBank/DDBJ databases">
        <authorList>
            <person name="Corre E."/>
            <person name="Pelletier E."/>
            <person name="Niang G."/>
            <person name="Scheremetjew M."/>
            <person name="Finn R."/>
            <person name="Kale V."/>
            <person name="Holt S."/>
            <person name="Cochrane G."/>
            <person name="Meng A."/>
            <person name="Brown T."/>
            <person name="Cohen L."/>
        </authorList>
    </citation>
    <scope>NUCLEOTIDE SEQUENCE</scope>
    <source>
        <strain evidence="2">CCMP3105</strain>
    </source>
</reference>
<feature type="region of interest" description="Disordered" evidence="1">
    <location>
        <begin position="55"/>
        <end position="76"/>
    </location>
</feature>
<organism evidence="2">
    <name type="scientific">Alexandrium monilatum</name>
    <dbReference type="NCBI Taxonomy" id="311494"/>
    <lineage>
        <taxon>Eukaryota</taxon>
        <taxon>Sar</taxon>
        <taxon>Alveolata</taxon>
        <taxon>Dinophyceae</taxon>
        <taxon>Gonyaulacales</taxon>
        <taxon>Pyrocystaceae</taxon>
        <taxon>Alexandrium</taxon>
    </lineage>
</organism>
<feature type="region of interest" description="Disordered" evidence="1">
    <location>
        <begin position="461"/>
        <end position="526"/>
    </location>
</feature>
<sequence>MRLQGLPSPVRATGGGLTPVRDTSPVAILDKDIIQPAKPTKGELLRRAAKYQPRAGRVAARAAQAQTKAPPRPRHKISDLSEQRVLKTGLRRLHARLVLPKASEILELPRREDGSCRLMRQSFFQRLLSKEIELQGSMPNDIASAQSDLRHLSLEQLLGVRARTLDFATESRTHDAHNSFLAILDRHLFERIASRHLRGGTAPRAPELMQRLGVRLAIVLGARAVLLGGSHGLEVGGEEGGGVEGEREAEQEQIGRGDQPPVPTCWALPLEDEGWDGVRLALFSTGDLQVDLLRGEEEQEIAAAAAGRPVAVVWDRSTGLGRDRVLHWEVAAVDPSSGEVLSELSRAKRGSSKAGTSQMAKDVAQELRAALARRSAGCIDLAADGPETLDTQSRQGQPEGGQADAPRAAGGAEANAFGPRRMPSGGTWDLGRQQPGAAGRRTARAATAPVQFFNLALDDSDAEEAEAASDAARPLAAAPPAEDAAGRAAAGPAGEGDVPAAPAPEGPSAAAPPAADDAAGAAAQLAGGEAAEAPALQGRPAAALPAADDAAGAAAELAAGGEAPVAPALPAVPAVPAFPAAVPERAHSPAMPRVPAPCSTQLRCSTAGQRPRATPSTFHQAASSFRAAARFRAGARRSGHMPARGGGWGSDSAPMPPLPVVVAGPRRASAEPLPPPRFGPADVAAAGTPPGPACVAGPRACR</sequence>
<accession>A0A7S4VQB5</accession>
<name>A0A7S4VQB5_9DINO</name>
<feature type="compositionally biased region" description="Low complexity" evidence="1">
    <location>
        <begin position="468"/>
        <end position="500"/>
    </location>
</feature>